<organism evidence="1 2">
    <name type="scientific">Thermococcus celericrescens</name>
    <dbReference type="NCBI Taxonomy" id="227598"/>
    <lineage>
        <taxon>Archaea</taxon>
        <taxon>Methanobacteriati</taxon>
        <taxon>Methanobacteriota</taxon>
        <taxon>Thermococci</taxon>
        <taxon>Thermococcales</taxon>
        <taxon>Thermococcaceae</taxon>
        <taxon>Thermococcus</taxon>
    </lineage>
</organism>
<reference evidence="1 2" key="1">
    <citation type="submission" date="2015-10" db="EMBL/GenBank/DDBJ databases">
        <title>Draft genome sequence of Thermococcus celericrescens strain DSM 17994.</title>
        <authorList>
            <person name="Hong S.-J."/>
            <person name="Park C.-E."/>
            <person name="Shin J.-H."/>
        </authorList>
    </citation>
    <scope>NUCLEOTIDE SEQUENCE [LARGE SCALE GENOMIC DNA]</scope>
    <source>
        <strain evidence="1 2">DSM 17994</strain>
    </source>
</reference>
<dbReference type="RefSeq" id="WP_058938953.1">
    <property type="nucleotide sequence ID" value="NZ_LLYW01000024.1"/>
</dbReference>
<gene>
    <name evidence="1" type="ORF">APY94_07010</name>
</gene>
<sequence length="188" mass="21251">MRQILSIFLISLVVFSSLCINRASTDHSYHSSHPEPAREVTAFLTEAKKNIKECNTTLKKPLAPWSEPEYLNMTPLNGTTIKLGDKIYMYTVLGIWNVSFSGEANIGEYKIIWEQLKNITTTGGQEIDFKIYKGSAMVSSFIYWYIPFQLDSFCVVVSSKSINLPNGDTLTFIFMNVEKGDLWLALLG</sequence>
<evidence type="ECO:0000313" key="1">
    <source>
        <dbReference type="EMBL" id="KUH33149.1"/>
    </source>
</evidence>
<proteinExistence type="predicted"/>
<protein>
    <submittedName>
        <fullName evidence="1">Uncharacterized protein</fullName>
    </submittedName>
</protein>
<comment type="caution">
    <text evidence="1">The sequence shown here is derived from an EMBL/GenBank/DDBJ whole genome shotgun (WGS) entry which is preliminary data.</text>
</comment>
<dbReference type="AlphaFoldDB" id="A0A100XXK0"/>
<accession>A0A100XXK0</accession>
<dbReference type="Proteomes" id="UP000053462">
    <property type="component" value="Unassembled WGS sequence"/>
</dbReference>
<dbReference type="EMBL" id="LLYW01000024">
    <property type="protein sequence ID" value="KUH33149.1"/>
    <property type="molecule type" value="Genomic_DNA"/>
</dbReference>
<dbReference type="OrthoDB" id="99221at2157"/>
<keyword evidence="2" id="KW-1185">Reference proteome</keyword>
<name>A0A100XXK0_9EURY</name>
<evidence type="ECO:0000313" key="2">
    <source>
        <dbReference type="Proteomes" id="UP000053462"/>
    </source>
</evidence>